<reference evidence="3 4" key="1">
    <citation type="submission" date="2024-11" db="EMBL/GenBank/DDBJ databases">
        <title>Adaptive evolution of stress response genes in parasites aligns with host niche diversity.</title>
        <authorList>
            <person name="Hahn C."/>
            <person name="Resl P."/>
        </authorList>
    </citation>
    <scope>NUCLEOTIDE SEQUENCE [LARGE SCALE GENOMIC DNA]</scope>
    <source>
        <strain evidence="3">EGGRZ-B1_66</strain>
        <tissue evidence="3">Body</tissue>
    </source>
</reference>
<keyword evidence="4" id="KW-1185">Reference proteome</keyword>
<evidence type="ECO:0000313" key="3">
    <source>
        <dbReference type="EMBL" id="KAL3308499.1"/>
    </source>
</evidence>
<comment type="caution">
    <text evidence="3">The sequence shown here is derived from an EMBL/GenBank/DDBJ whole genome shotgun (WGS) entry which is preliminary data.</text>
</comment>
<proteinExistence type="predicted"/>
<name>A0ABD2PMK4_9PLAT</name>
<evidence type="ECO:0000256" key="2">
    <source>
        <dbReference type="SAM" id="SignalP"/>
    </source>
</evidence>
<feature type="signal peptide" evidence="2">
    <location>
        <begin position="1"/>
        <end position="16"/>
    </location>
</feature>
<keyword evidence="2" id="KW-0732">Signal</keyword>
<evidence type="ECO:0000313" key="4">
    <source>
        <dbReference type="Proteomes" id="UP001626550"/>
    </source>
</evidence>
<dbReference type="AlphaFoldDB" id="A0ABD2PMK4"/>
<gene>
    <name evidence="3" type="ORF">Ciccas_012968</name>
</gene>
<feature type="chain" id="PRO_5044773562" evidence="2">
    <location>
        <begin position="17"/>
        <end position="102"/>
    </location>
</feature>
<feature type="region of interest" description="Disordered" evidence="1">
    <location>
        <begin position="74"/>
        <end position="102"/>
    </location>
</feature>
<protein>
    <submittedName>
        <fullName evidence="3">Uncharacterized protein</fullName>
    </submittedName>
</protein>
<dbReference type="Proteomes" id="UP001626550">
    <property type="component" value="Unassembled WGS sequence"/>
</dbReference>
<feature type="compositionally biased region" description="Basic and acidic residues" evidence="1">
    <location>
        <begin position="46"/>
        <end position="56"/>
    </location>
</feature>
<sequence>MRIFVLLIVLGASAFAQQQILETDAPATEIPVEEVRATTEAPKQVDTTKPKVREESYSNAELAEAMLDLMEDNKDELYSETVDNPSQNEQDKALLNVPDETI</sequence>
<organism evidence="3 4">
    <name type="scientific">Cichlidogyrus casuarinus</name>
    <dbReference type="NCBI Taxonomy" id="1844966"/>
    <lineage>
        <taxon>Eukaryota</taxon>
        <taxon>Metazoa</taxon>
        <taxon>Spiralia</taxon>
        <taxon>Lophotrochozoa</taxon>
        <taxon>Platyhelminthes</taxon>
        <taxon>Monogenea</taxon>
        <taxon>Monopisthocotylea</taxon>
        <taxon>Dactylogyridea</taxon>
        <taxon>Ancyrocephalidae</taxon>
        <taxon>Cichlidogyrus</taxon>
    </lineage>
</organism>
<accession>A0ABD2PMK4</accession>
<feature type="region of interest" description="Disordered" evidence="1">
    <location>
        <begin position="35"/>
        <end position="58"/>
    </location>
</feature>
<evidence type="ECO:0000256" key="1">
    <source>
        <dbReference type="SAM" id="MobiDB-lite"/>
    </source>
</evidence>
<dbReference type="EMBL" id="JBJKFK010005135">
    <property type="protein sequence ID" value="KAL3308499.1"/>
    <property type="molecule type" value="Genomic_DNA"/>
</dbReference>